<reference evidence="2" key="2">
    <citation type="submission" date="2022-01" db="EMBL/GenBank/DDBJ databases">
        <authorList>
            <person name="Yamashiro T."/>
            <person name="Shiraishi A."/>
            <person name="Satake H."/>
            <person name="Nakayama K."/>
        </authorList>
    </citation>
    <scope>NUCLEOTIDE SEQUENCE</scope>
</reference>
<evidence type="ECO:0000256" key="1">
    <source>
        <dbReference type="SAM" id="MobiDB-lite"/>
    </source>
</evidence>
<organism evidence="2 3">
    <name type="scientific">Tanacetum coccineum</name>
    <dbReference type="NCBI Taxonomy" id="301880"/>
    <lineage>
        <taxon>Eukaryota</taxon>
        <taxon>Viridiplantae</taxon>
        <taxon>Streptophyta</taxon>
        <taxon>Embryophyta</taxon>
        <taxon>Tracheophyta</taxon>
        <taxon>Spermatophyta</taxon>
        <taxon>Magnoliopsida</taxon>
        <taxon>eudicotyledons</taxon>
        <taxon>Gunneridae</taxon>
        <taxon>Pentapetalae</taxon>
        <taxon>asterids</taxon>
        <taxon>campanulids</taxon>
        <taxon>Asterales</taxon>
        <taxon>Asteraceae</taxon>
        <taxon>Asteroideae</taxon>
        <taxon>Anthemideae</taxon>
        <taxon>Anthemidinae</taxon>
        <taxon>Tanacetum</taxon>
    </lineage>
</organism>
<name>A0ABQ4X3I1_9ASTR</name>
<feature type="region of interest" description="Disordered" evidence="1">
    <location>
        <begin position="96"/>
        <end position="209"/>
    </location>
</feature>
<evidence type="ECO:0000313" key="2">
    <source>
        <dbReference type="EMBL" id="GJS59715.1"/>
    </source>
</evidence>
<keyword evidence="3" id="KW-1185">Reference proteome</keyword>
<reference evidence="2" key="1">
    <citation type="journal article" date="2022" name="Int. J. Mol. Sci.">
        <title>Draft Genome of Tanacetum Coccineum: Genomic Comparison of Closely Related Tanacetum-Family Plants.</title>
        <authorList>
            <person name="Yamashiro T."/>
            <person name="Shiraishi A."/>
            <person name="Nakayama K."/>
            <person name="Satake H."/>
        </authorList>
    </citation>
    <scope>NUCLEOTIDE SEQUENCE</scope>
</reference>
<feature type="compositionally biased region" description="Basic residues" evidence="1">
    <location>
        <begin position="145"/>
        <end position="156"/>
    </location>
</feature>
<proteinExistence type="predicted"/>
<dbReference type="EMBL" id="BQNB010009168">
    <property type="protein sequence ID" value="GJS59715.1"/>
    <property type="molecule type" value="Genomic_DNA"/>
</dbReference>
<feature type="compositionally biased region" description="Basic and acidic residues" evidence="1">
    <location>
        <begin position="1"/>
        <end position="23"/>
    </location>
</feature>
<feature type="compositionally biased region" description="Basic and acidic residues" evidence="1">
    <location>
        <begin position="165"/>
        <end position="194"/>
    </location>
</feature>
<feature type="compositionally biased region" description="Basic and acidic residues" evidence="1">
    <location>
        <begin position="47"/>
        <end position="63"/>
    </location>
</feature>
<dbReference type="Proteomes" id="UP001151760">
    <property type="component" value="Unassembled WGS sequence"/>
</dbReference>
<comment type="caution">
    <text evidence="2">The sequence shown here is derived from an EMBL/GenBank/DDBJ whole genome shotgun (WGS) entry which is preliminary data.</text>
</comment>
<accession>A0ABQ4X3I1</accession>
<gene>
    <name evidence="2" type="ORF">Tco_0654499</name>
</gene>
<protein>
    <submittedName>
        <fullName evidence="2">Uncharacterized protein</fullName>
    </submittedName>
</protein>
<evidence type="ECO:0000313" key="3">
    <source>
        <dbReference type="Proteomes" id="UP001151760"/>
    </source>
</evidence>
<sequence length="280" mass="32005">MVDSQPMEKEFQGVTTRDAETKTHGGPTEPVLRTQKTHSPSPTLIKENIDVLRTMIKEHDQQGKMKATPRKLSYADSEKEAPVESLAKGFFDRFSLESSNTSDTHNETHSTIKSQKTPSKNKEPTHLRRSRRLENQSTTKEKARRERSKSRRKMAKLSRNIRVYEGNKDPDDHLGPEDLKEPETGGPREARRNIEVYTPYPRKDTFTSLTKTPKEILAMESVSFPEPQPLIGTPEKQNLNKFCDYHGDRGHNTNDSYQLKKQIEEAVASGKLAHLVKDIR</sequence>
<feature type="region of interest" description="Disordered" evidence="1">
    <location>
        <begin position="1"/>
        <end position="84"/>
    </location>
</feature>